<dbReference type="RefSeq" id="WP_027413926.1">
    <property type="nucleotide sequence ID" value="NZ_BMWS01000048.1"/>
</dbReference>
<accession>A0A918N545</accession>
<reference evidence="1 2" key="1">
    <citation type="journal article" date="2014" name="Int. J. Syst. Evol. Microbiol.">
        <title>Complete genome sequence of Corynebacterium casei LMG S-19264T (=DSM 44701T), isolated from a smear-ripened cheese.</title>
        <authorList>
            <consortium name="US DOE Joint Genome Institute (JGI-PGF)"/>
            <person name="Walter F."/>
            <person name="Albersmeier A."/>
            <person name="Kalinowski J."/>
            <person name="Ruckert C."/>
        </authorList>
    </citation>
    <scope>NUCLEOTIDE SEQUENCE [LARGE SCALE GENOMIC DNA]</scope>
    <source>
        <strain evidence="1 2">KCTC 12285</strain>
    </source>
</reference>
<gene>
    <name evidence="1" type="ORF">GCM10007384_39010</name>
</gene>
<organism evidence="1 2">
    <name type="scientific">Aquimarina muelleri</name>
    <dbReference type="NCBI Taxonomy" id="279356"/>
    <lineage>
        <taxon>Bacteria</taxon>
        <taxon>Pseudomonadati</taxon>
        <taxon>Bacteroidota</taxon>
        <taxon>Flavobacteriia</taxon>
        <taxon>Flavobacteriales</taxon>
        <taxon>Flavobacteriaceae</taxon>
        <taxon>Aquimarina</taxon>
    </lineage>
</organism>
<keyword evidence="2" id="KW-1185">Reference proteome</keyword>
<sequence length="83" mass="9635">MGLENIFGNAKITDIDETENEFCFDLECKNNDYERSTFLSGIPILIHNINWLHKSFKASISKDNLDDFQHRAIKSLQKELTSK</sequence>
<evidence type="ECO:0000313" key="2">
    <source>
        <dbReference type="Proteomes" id="UP000601108"/>
    </source>
</evidence>
<proteinExistence type="predicted"/>
<evidence type="ECO:0000313" key="1">
    <source>
        <dbReference type="EMBL" id="GGX34684.1"/>
    </source>
</evidence>
<dbReference type="Proteomes" id="UP000601108">
    <property type="component" value="Unassembled WGS sequence"/>
</dbReference>
<comment type="caution">
    <text evidence="1">The sequence shown here is derived from an EMBL/GenBank/DDBJ whole genome shotgun (WGS) entry which is preliminary data.</text>
</comment>
<dbReference type="AlphaFoldDB" id="A0A918N545"/>
<dbReference type="EMBL" id="BMWS01000048">
    <property type="protein sequence ID" value="GGX34684.1"/>
    <property type="molecule type" value="Genomic_DNA"/>
</dbReference>
<protein>
    <submittedName>
        <fullName evidence="1">Uncharacterized protein</fullName>
    </submittedName>
</protein>
<name>A0A918N545_9FLAO</name>